<organism evidence="5 6">
    <name type="scientific">Saccharothrix yanglingensis</name>
    <dbReference type="NCBI Taxonomy" id="659496"/>
    <lineage>
        <taxon>Bacteria</taxon>
        <taxon>Bacillati</taxon>
        <taxon>Actinomycetota</taxon>
        <taxon>Actinomycetes</taxon>
        <taxon>Pseudonocardiales</taxon>
        <taxon>Pseudonocardiaceae</taxon>
        <taxon>Saccharothrix</taxon>
    </lineage>
</organism>
<dbReference type="Pfam" id="PF12833">
    <property type="entry name" value="HTH_18"/>
    <property type="match status" value="1"/>
</dbReference>
<keyword evidence="1" id="KW-0805">Transcription regulation</keyword>
<evidence type="ECO:0000256" key="2">
    <source>
        <dbReference type="ARBA" id="ARBA00023125"/>
    </source>
</evidence>
<dbReference type="Gene3D" id="1.10.10.60">
    <property type="entry name" value="Homeodomain-like"/>
    <property type="match status" value="2"/>
</dbReference>
<dbReference type="Proteomes" id="UP001225605">
    <property type="component" value="Unassembled WGS sequence"/>
</dbReference>
<proteinExistence type="predicted"/>
<comment type="caution">
    <text evidence="5">The sequence shown here is derived from an EMBL/GenBank/DDBJ whole genome shotgun (WGS) entry which is preliminary data.</text>
</comment>
<keyword evidence="6" id="KW-1185">Reference proteome</keyword>
<evidence type="ECO:0000256" key="3">
    <source>
        <dbReference type="ARBA" id="ARBA00023163"/>
    </source>
</evidence>
<dbReference type="SUPFAM" id="SSF46689">
    <property type="entry name" value="Homeodomain-like"/>
    <property type="match status" value="2"/>
</dbReference>
<reference evidence="5 6" key="1">
    <citation type="submission" date="2017-06" db="EMBL/GenBank/DDBJ databases">
        <title>Cultured bacterium strain Saccharothrix yanglingensis Hhs.015.</title>
        <authorList>
            <person name="Xia Y."/>
        </authorList>
    </citation>
    <scope>NUCLEOTIDE SEQUENCE [LARGE SCALE GENOMIC DNA]</scope>
    <source>
        <strain evidence="5 6">Hhs.015</strain>
    </source>
</reference>
<evidence type="ECO:0000313" key="5">
    <source>
        <dbReference type="EMBL" id="MDQ2586828.1"/>
    </source>
</evidence>
<dbReference type="PANTHER" id="PTHR43280">
    <property type="entry name" value="ARAC-FAMILY TRANSCRIPTIONAL REGULATOR"/>
    <property type="match status" value="1"/>
</dbReference>
<keyword evidence="3" id="KW-0804">Transcription</keyword>
<evidence type="ECO:0000259" key="4">
    <source>
        <dbReference type="PROSITE" id="PS01124"/>
    </source>
</evidence>
<sequence>MDGSIVESVERVIRAMRNNLGESITIDDMARTAMFSKFHFSRMFLRVTGISPRRFLSALRLQEAKRLLLTSSLTVADISHVVGYNSIGTFSSRFRLSVGVSPTTYRKNCGYVAPLEDHPRTGRQGFGRYPVLRGTLHHPPEFLPSRVVMGLFPDRIAQGLPVRHATLDGAGEFAIADVPDGTWYLIARAVGAGIGIDADHDAYVSVSGPIKVTEGRPVRPLDVWLRRKSIFDPPALLAQLDEAMVAISTVAYRAIAETTPTVA</sequence>
<accession>A0ABU0X3X0</accession>
<dbReference type="PROSITE" id="PS01124">
    <property type="entry name" value="HTH_ARAC_FAMILY_2"/>
    <property type="match status" value="1"/>
</dbReference>
<keyword evidence="2" id="KW-0238">DNA-binding</keyword>
<dbReference type="InterPro" id="IPR009057">
    <property type="entry name" value="Homeodomain-like_sf"/>
</dbReference>
<gene>
    <name evidence="5" type="ORF">CKY47_23110</name>
</gene>
<dbReference type="PROSITE" id="PS00041">
    <property type="entry name" value="HTH_ARAC_FAMILY_1"/>
    <property type="match status" value="1"/>
</dbReference>
<dbReference type="InterPro" id="IPR018062">
    <property type="entry name" value="HTH_AraC-typ_CS"/>
</dbReference>
<evidence type="ECO:0000256" key="1">
    <source>
        <dbReference type="ARBA" id="ARBA00023015"/>
    </source>
</evidence>
<name>A0ABU0X3X0_9PSEU</name>
<feature type="domain" description="HTH araC/xylS-type" evidence="4">
    <location>
        <begin position="10"/>
        <end position="108"/>
    </location>
</feature>
<evidence type="ECO:0000313" key="6">
    <source>
        <dbReference type="Proteomes" id="UP001225605"/>
    </source>
</evidence>
<dbReference type="InterPro" id="IPR018060">
    <property type="entry name" value="HTH_AraC"/>
</dbReference>
<protein>
    <submittedName>
        <fullName evidence="5">AraC family transcriptional regulator</fullName>
    </submittedName>
</protein>
<dbReference type="EMBL" id="NSDM01000010">
    <property type="protein sequence ID" value="MDQ2586828.1"/>
    <property type="molecule type" value="Genomic_DNA"/>
</dbReference>
<dbReference type="PANTHER" id="PTHR43280:SF2">
    <property type="entry name" value="HTH-TYPE TRANSCRIPTIONAL REGULATOR EXSA"/>
    <property type="match status" value="1"/>
</dbReference>
<dbReference type="SMART" id="SM00342">
    <property type="entry name" value="HTH_ARAC"/>
    <property type="match status" value="1"/>
</dbReference>